<evidence type="ECO:0000313" key="3">
    <source>
        <dbReference type="Proteomes" id="UP000688137"/>
    </source>
</evidence>
<dbReference type="OMA" id="ICRNDIL"/>
<keyword evidence="1" id="KW-1133">Transmembrane helix</keyword>
<evidence type="ECO:0008006" key="4">
    <source>
        <dbReference type="Google" id="ProtNLM"/>
    </source>
</evidence>
<evidence type="ECO:0000256" key="1">
    <source>
        <dbReference type="SAM" id="Phobius"/>
    </source>
</evidence>
<feature type="transmembrane region" description="Helical" evidence="1">
    <location>
        <begin position="144"/>
        <end position="162"/>
    </location>
</feature>
<sequence>MKIVQLMIQQNTNIQIFQQLEQVMQLMKGVYWTLWIFNINNQNVYKYSPKIIIGILILDGFEIYENKELRENLLLDYLEGTMICRNDILFNLYRPFSLKLKITRIDLTIKLRDYLNSKKIRTLGLYKLNDFQNHGDLETIFQDFSYLVLIFIVNIIILEHYFKFAKESNQNCKKKFLLKSNQSLWVLISLFNQKAQITMQEFSFLQSCLNSFQFQKVVYQE</sequence>
<protein>
    <recommendedName>
        <fullName evidence="4">Transmembrane protein</fullName>
    </recommendedName>
</protein>
<accession>A0A8S1PQA4</accession>
<gene>
    <name evidence="2" type="ORF">PPRIM_AZ9-3.1.T1250012</name>
</gene>
<evidence type="ECO:0000313" key="2">
    <source>
        <dbReference type="EMBL" id="CAD8104698.1"/>
    </source>
</evidence>
<organism evidence="2 3">
    <name type="scientific">Paramecium primaurelia</name>
    <dbReference type="NCBI Taxonomy" id="5886"/>
    <lineage>
        <taxon>Eukaryota</taxon>
        <taxon>Sar</taxon>
        <taxon>Alveolata</taxon>
        <taxon>Ciliophora</taxon>
        <taxon>Intramacronucleata</taxon>
        <taxon>Oligohymenophorea</taxon>
        <taxon>Peniculida</taxon>
        <taxon>Parameciidae</taxon>
        <taxon>Paramecium</taxon>
    </lineage>
</organism>
<reference evidence="2" key="1">
    <citation type="submission" date="2021-01" db="EMBL/GenBank/DDBJ databases">
        <authorList>
            <consortium name="Genoscope - CEA"/>
            <person name="William W."/>
        </authorList>
    </citation>
    <scope>NUCLEOTIDE SEQUENCE</scope>
</reference>
<dbReference type="Proteomes" id="UP000688137">
    <property type="component" value="Unassembled WGS sequence"/>
</dbReference>
<keyword evidence="1" id="KW-0472">Membrane</keyword>
<comment type="caution">
    <text evidence="2">The sequence shown here is derived from an EMBL/GenBank/DDBJ whole genome shotgun (WGS) entry which is preliminary data.</text>
</comment>
<dbReference type="AlphaFoldDB" id="A0A8S1PQA4"/>
<dbReference type="EMBL" id="CAJJDM010000128">
    <property type="protein sequence ID" value="CAD8104698.1"/>
    <property type="molecule type" value="Genomic_DNA"/>
</dbReference>
<keyword evidence="1" id="KW-0812">Transmembrane</keyword>
<name>A0A8S1PQA4_PARPR</name>
<keyword evidence="3" id="KW-1185">Reference proteome</keyword>
<proteinExistence type="predicted"/>